<dbReference type="GO" id="GO:0005663">
    <property type="term" value="C:DNA replication factor C complex"/>
    <property type="evidence" value="ECO:0007669"/>
    <property type="project" value="TreeGrafter"/>
</dbReference>
<evidence type="ECO:0000256" key="3">
    <source>
        <dbReference type="ARBA" id="ARBA00022840"/>
    </source>
</evidence>
<feature type="transmembrane region" description="Helical" evidence="5">
    <location>
        <begin position="176"/>
        <end position="195"/>
    </location>
</feature>
<dbReference type="GO" id="GO:0005524">
    <property type="term" value="F:ATP binding"/>
    <property type="evidence" value="ECO:0007669"/>
    <property type="project" value="UniProtKB-KW"/>
</dbReference>
<keyword evidence="1" id="KW-0235">DNA replication</keyword>
<keyword evidence="4" id="KW-0539">Nucleus</keyword>
<dbReference type="InterPro" id="IPR050238">
    <property type="entry name" value="DNA_Rep/Repair_Clamp_Loader"/>
</dbReference>
<keyword evidence="8" id="KW-1185">Reference proteome</keyword>
<gene>
    <name evidence="7" type="ORF">RFI_26868</name>
</gene>
<keyword evidence="5" id="KW-0812">Transmembrane</keyword>
<dbReference type="GO" id="GO:0006281">
    <property type="term" value="P:DNA repair"/>
    <property type="evidence" value="ECO:0007669"/>
    <property type="project" value="TreeGrafter"/>
</dbReference>
<dbReference type="CDD" id="cd18140">
    <property type="entry name" value="HLD_clamp_RFC"/>
    <property type="match status" value="1"/>
</dbReference>
<name>X6M9F3_RETFI</name>
<reference evidence="7 8" key="1">
    <citation type="journal article" date="2013" name="Curr. Biol.">
        <title>The Genome of the Foraminiferan Reticulomyxa filosa.</title>
        <authorList>
            <person name="Glockner G."/>
            <person name="Hulsmann N."/>
            <person name="Schleicher M."/>
            <person name="Noegel A.A."/>
            <person name="Eichinger L."/>
            <person name="Gallinger C."/>
            <person name="Pawlowski J."/>
            <person name="Sierra R."/>
            <person name="Euteneuer U."/>
            <person name="Pillet L."/>
            <person name="Moustafa A."/>
            <person name="Platzer M."/>
            <person name="Groth M."/>
            <person name="Szafranski K."/>
            <person name="Schliwa M."/>
        </authorList>
    </citation>
    <scope>NUCLEOTIDE SEQUENCE [LARGE SCALE GENOMIC DNA]</scope>
</reference>
<evidence type="ECO:0000256" key="1">
    <source>
        <dbReference type="ARBA" id="ARBA00022705"/>
    </source>
</evidence>
<evidence type="ECO:0000256" key="5">
    <source>
        <dbReference type="SAM" id="Phobius"/>
    </source>
</evidence>
<dbReference type="GO" id="GO:0005634">
    <property type="term" value="C:nucleus"/>
    <property type="evidence" value="ECO:0007669"/>
    <property type="project" value="UniProtKB-SubCell"/>
</dbReference>
<dbReference type="InterPro" id="IPR013748">
    <property type="entry name" value="Rep_factorC_C"/>
</dbReference>
<dbReference type="Gene3D" id="1.10.8.60">
    <property type="match status" value="1"/>
</dbReference>
<keyword evidence="5" id="KW-1133">Transmembrane helix</keyword>
<proteinExistence type="predicted"/>
<sequence length="196" mass="22861">MEKYTKNTRFCIICNYVNKIIPALQSRCTKFRFAPLAKTDVENCLKKICETENVNYEDAALKWIVKLSQDDMCKSLNILQATHSDVERILKWLLNEEFSVAFAQVQSVQIKNGLALIDIVASIHELVLKMQTEPSFLSELVSRLCDLESRLVLPWLAFFSSLEYASFKGKNCQSDYNIFVFYYVLDFFSLFNFFFF</sequence>
<evidence type="ECO:0000313" key="8">
    <source>
        <dbReference type="Proteomes" id="UP000023152"/>
    </source>
</evidence>
<dbReference type="AlphaFoldDB" id="X6M9F3"/>
<keyword evidence="2" id="KW-0547">Nucleotide-binding</keyword>
<dbReference type="GO" id="GO:0003677">
    <property type="term" value="F:DNA binding"/>
    <property type="evidence" value="ECO:0007669"/>
    <property type="project" value="InterPro"/>
</dbReference>
<keyword evidence="3" id="KW-0067">ATP-binding</keyword>
<evidence type="ECO:0000256" key="4">
    <source>
        <dbReference type="ARBA" id="ARBA00023242"/>
    </source>
</evidence>
<dbReference type="InterPro" id="IPR027417">
    <property type="entry name" value="P-loop_NTPase"/>
</dbReference>
<dbReference type="OrthoDB" id="10254700at2759"/>
<evidence type="ECO:0000259" key="6">
    <source>
        <dbReference type="Pfam" id="PF08542"/>
    </source>
</evidence>
<dbReference type="Proteomes" id="UP000023152">
    <property type="component" value="Unassembled WGS sequence"/>
</dbReference>
<dbReference type="SUPFAM" id="SSF48019">
    <property type="entry name" value="post-AAA+ oligomerization domain-like"/>
    <property type="match status" value="1"/>
</dbReference>
<dbReference type="Gene3D" id="3.40.50.300">
    <property type="entry name" value="P-loop containing nucleotide triphosphate hydrolases"/>
    <property type="match status" value="1"/>
</dbReference>
<dbReference type="EMBL" id="ASPP01023430">
    <property type="protein sequence ID" value="ETO10509.1"/>
    <property type="molecule type" value="Genomic_DNA"/>
</dbReference>
<dbReference type="InterPro" id="IPR008921">
    <property type="entry name" value="DNA_pol3_clamp-load_cplx_C"/>
</dbReference>
<evidence type="ECO:0000256" key="2">
    <source>
        <dbReference type="ARBA" id="ARBA00022741"/>
    </source>
</evidence>
<comment type="caution">
    <text evidence="7">The sequence shown here is derived from an EMBL/GenBank/DDBJ whole genome shotgun (WGS) entry which is preliminary data.</text>
</comment>
<organism evidence="7 8">
    <name type="scientific">Reticulomyxa filosa</name>
    <dbReference type="NCBI Taxonomy" id="46433"/>
    <lineage>
        <taxon>Eukaryota</taxon>
        <taxon>Sar</taxon>
        <taxon>Rhizaria</taxon>
        <taxon>Retaria</taxon>
        <taxon>Foraminifera</taxon>
        <taxon>Monothalamids</taxon>
        <taxon>Reticulomyxidae</taxon>
        <taxon>Reticulomyxa</taxon>
    </lineage>
</organism>
<dbReference type="PANTHER" id="PTHR11669:SF9">
    <property type="entry name" value="REPLICATION FACTOR C SUBUNIT 5"/>
    <property type="match status" value="1"/>
</dbReference>
<dbReference type="PANTHER" id="PTHR11669">
    <property type="entry name" value="REPLICATION FACTOR C / DNA POLYMERASE III GAMMA-TAU SUBUNIT"/>
    <property type="match status" value="1"/>
</dbReference>
<dbReference type="SUPFAM" id="SSF52540">
    <property type="entry name" value="P-loop containing nucleoside triphosphate hydrolases"/>
    <property type="match status" value="1"/>
</dbReference>
<keyword evidence="5" id="KW-0472">Membrane</keyword>
<dbReference type="InterPro" id="IPR047854">
    <property type="entry name" value="RFC_lid"/>
</dbReference>
<dbReference type="Pfam" id="PF08542">
    <property type="entry name" value="Rep_fac_C"/>
    <property type="match status" value="1"/>
</dbReference>
<dbReference type="Gene3D" id="1.20.272.10">
    <property type="match status" value="1"/>
</dbReference>
<dbReference type="GO" id="GO:0003689">
    <property type="term" value="F:DNA clamp loader activity"/>
    <property type="evidence" value="ECO:0007669"/>
    <property type="project" value="TreeGrafter"/>
</dbReference>
<protein>
    <submittedName>
        <fullName evidence="7">Activator 1 subunit 3</fullName>
    </submittedName>
</protein>
<dbReference type="GO" id="GO:0006261">
    <property type="term" value="P:DNA-templated DNA replication"/>
    <property type="evidence" value="ECO:0007669"/>
    <property type="project" value="TreeGrafter"/>
</dbReference>
<accession>X6M9F3</accession>
<feature type="domain" description="Replication factor C C-terminal" evidence="6">
    <location>
        <begin position="83"/>
        <end position="152"/>
    </location>
</feature>
<evidence type="ECO:0000313" key="7">
    <source>
        <dbReference type="EMBL" id="ETO10509.1"/>
    </source>
</evidence>